<name>A0ABS1J9J6_9BACL</name>
<keyword evidence="2" id="KW-1185">Reference proteome</keyword>
<organism evidence="1 2">
    <name type="scientific">Tumebacillus amylolyticus</name>
    <dbReference type="NCBI Taxonomy" id="2801339"/>
    <lineage>
        <taxon>Bacteria</taxon>
        <taxon>Bacillati</taxon>
        <taxon>Bacillota</taxon>
        <taxon>Bacilli</taxon>
        <taxon>Bacillales</taxon>
        <taxon>Alicyclobacillaceae</taxon>
        <taxon>Tumebacillus</taxon>
    </lineage>
</organism>
<evidence type="ECO:0000313" key="1">
    <source>
        <dbReference type="EMBL" id="MBL0386937.1"/>
    </source>
</evidence>
<accession>A0ABS1J9J6</accession>
<dbReference type="RefSeq" id="WP_201634269.1">
    <property type="nucleotide sequence ID" value="NZ_JAEQNB010000002.1"/>
</dbReference>
<dbReference type="Proteomes" id="UP000602284">
    <property type="component" value="Unassembled WGS sequence"/>
</dbReference>
<proteinExistence type="predicted"/>
<dbReference type="EMBL" id="JAEQNB010000002">
    <property type="protein sequence ID" value="MBL0386937.1"/>
    <property type="molecule type" value="Genomic_DNA"/>
</dbReference>
<reference evidence="1 2" key="1">
    <citation type="submission" date="2021-01" db="EMBL/GenBank/DDBJ databases">
        <title>Tumebacillus sp. strain ITR2 16S ribosomal RNA gene Genome sequencing and assembly.</title>
        <authorList>
            <person name="Kang M."/>
        </authorList>
    </citation>
    <scope>NUCLEOTIDE SEQUENCE [LARGE SCALE GENOMIC DNA]</scope>
    <source>
        <strain evidence="1 2">ITR2</strain>
    </source>
</reference>
<evidence type="ECO:0000313" key="2">
    <source>
        <dbReference type="Proteomes" id="UP000602284"/>
    </source>
</evidence>
<comment type="caution">
    <text evidence="1">The sequence shown here is derived from an EMBL/GenBank/DDBJ whole genome shotgun (WGS) entry which is preliminary data.</text>
</comment>
<gene>
    <name evidence="1" type="ORF">JJB07_09750</name>
</gene>
<sequence length="156" mass="17906">MPDLSLAALFIQNKGEPIDFDGSPIHMSYRFQVVHGQTIDIELRSSNSTLRQGFRMNLANKKSYFVVNEQQIHSLVIWFDTAPPSFSVVCFPYKGEDTISMWNVWQHHSQRESDCNAWVGNAGMRVEEQPDHTLVFSCSDGAGEIDFDNFVFVIWR</sequence>
<protein>
    <submittedName>
        <fullName evidence="1">Uncharacterized protein</fullName>
    </submittedName>
</protein>